<evidence type="ECO:0000256" key="6">
    <source>
        <dbReference type="SAM" id="Phobius"/>
    </source>
</evidence>
<keyword evidence="7" id="KW-0131">Cell cycle</keyword>
<dbReference type="GO" id="GO:0032153">
    <property type="term" value="C:cell division site"/>
    <property type="evidence" value="ECO:0007669"/>
    <property type="project" value="TreeGrafter"/>
</dbReference>
<keyword evidence="2 6" id="KW-0812">Transmembrane</keyword>
<dbReference type="InterPro" id="IPR001182">
    <property type="entry name" value="FtsW/RodA"/>
</dbReference>
<feature type="transmembrane region" description="Helical" evidence="6">
    <location>
        <begin position="197"/>
        <end position="218"/>
    </location>
</feature>
<dbReference type="PANTHER" id="PTHR30474">
    <property type="entry name" value="CELL CYCLE PROTEIN"/>
    <property type="match status" value="1"/>
</dbReference>
<keyword evidence="8" id="KW-1185">Reference proteome</keyword>
<feature type="transmembrane region" description="Helical" evidence="6">
    <location>
        <begin position="159"/>
        <end position="177"/>
    </location>
</feature>
<feature type="transmembrane region" description="Helical" evidence="6">
    <location>
        <begin position="239"/>
        <end position="256"/>
    </location>
</feature>
<feature type="transmembrane region" description="Helical" evidence="6">
    <location>
        <begin position="87"/>
        <end position="106"/>
    </location>
</feature>
<dbReference type="GO" id="GO:0008360">
    <property type="term" value="P:regulation of cell shape"/>
    <property type="evidence" value="ECO:0007669"/>
    <property type="project" value="UniProtKB-KW"/>
</dbReference>
<feature type="transmembrane region" description="Helical" evidence="6">
    <location>
        <begin position="30"/>
        <end position="48"/>
    </location>
</feature>
<dbReference type="KEGG" id="atl:Athai_63030"/>
<evidence type="ECO:0000256" key="1">
    <source>
        <dbReference type="ARBA" id="ARBA00004141"/>
    </source>
</evidence>
<evidence type="ECO:0000256" key="2">
    <source>
        <dbReference type="ARBA" id="ARBA00022692"/>
    </source>
</evidence>
<keyword evidence="7" id="KW-0132">Cell division</keyword>
<feature type="transmembrane region" description="Helical" evidence="6">
    <location>
        <begin position="441"/>
        <end position="460"/>
    </location>
</feature>
<comment type="subcellular location">
    <subcellularLocation>
        <location evidence="1">Membrane</location>
        <topology evidence="1">Multi-pass membrane protein</topology>
    </subcellularLocation>
</comment>
<keyword evidence="5 6" id="KW-0472">Membrane</keyword>
<dbReference type="Proteomes" id="UP000611640">
    <property type="component" value="Chromosome"/>
</dbReference>
<protein>
    <submittedName>
        <fullName evidence="7">Cell division protein FtsW</fullName>
    </submittedName>
</protein>
<feature type="transmembrane region" description="Helical" evidence="6">
    <location>
        <begin position="407"/>
        <end position="429"/>
    </location>
</feature>
<sequence length="494" mass="52419">MTSPNLAFPAAAPTGAAAGGRVRTGRNTELLLLLFGFVITVVLSAASQGALINTIRLDSLVLPLLVLMLGLLAHVLIRIFAPYADPVLLPLATLINGIGVVVIHRVDVPSETDDSFSKFASIGPFDGLGIQQVLWSAVAVVCFCIVLAVVRDHRSLSRYAYTLGLVGIVLVAIPALLPGRFSEVNSAKVWITIPGVASVQPGEFAKLALFVFFAYYLVRKREVLSLASKRVLGIEFPRPRDLGPVLVVWVLSVLILVVEKDLGSSLLYLGTFVVMLYIATERRSWLVIGAILFGFGAVAAYSLGTWLGPFRNFHDRVNYWLDPMSDPLGNTYQLSHSLISLGVGGLLGTGPGAGDPTSVPLPRSDFIVATIGEELGMFGLTALLLIYLLIVLRGVKAGTMARDPFGKLLAGGLAFSVALQVFVIVGGVTDLIPATGLTTPFLSYGGSSLVANWILIAMLIRISNDSRAPGQVTGGGRGNPPPQLQSVATEVIRL</sequence>
<dbReference type="GO" id="GO:0015648">
    <property type="term" value="F:lipid-linked peptidoglycan transporter activity"/>
    <property type="evidence" value="ECO:0007669"/>
    <property type="project" value="TreeGrafter"/>
</dbReference>
<dbReference type="GO" id="GO:0051301">
    <property type="term" value="P:cell division"/>
    <property type="evidence" value="ECO:0007669"/>
    <property type="project" value="UniProtKB-KW"/>
</dbReference>
<feature type="transmembrane region" description="Helical" evidence="6">
    <location>
        <begin position="375"/>
        <end position="395"/>
    </location>
</feature>
<feature type="transmembrane region" description="Helical" evidence="6">
    <location>
        <begin position="60"/>
        <end position="80"/>
    </location>
</feature>
<accession>A0A7R7DVT0</accession>
<feature type="transmembrane region" description="Helical" evidence="6">
    <location>
        <begin position="286"/>
        <end position="307"/>
    </location>
</feature>
<keyword evidence="4 6" id="KW-1133">Transmembrane helix</keyword>
<evidence type="ECO:0000256" key="5">
    <source>
        <dbReference type="ARBA" id="ARBA00023136"/>
    </source>
</evidence>
<dbReference type="EMBL" id="AP023355">
    <property type="protein sequence ID" value="BCJ38800.1"/>
    <property type="molecule type" value="Genomic_DNA"/>
</dbReference>
<dbReference type="AlphaFoldDB" id="A0A7R7DVT0"/>
<gene>
    <name evidence="7" type="ORF">Athai_63030</name>
</gene>
<dbReference type="PANTHER" id="PTHR30474:SF3">
    <property type="entry name" value="PEPTIDOGLYCAN GLYCOSYLTRANSFERASE RODA"/>
    <property type="match status" value="1"/>
</dbReference>
<dbReference type="GO" id="GO:0005886">
    <property type="term" value="C:plasma membrane"/>
    <property type="evidence" value="ECO:0007669"/>
    <property type="project" value="TreeGrafter"/>
</dbReference>
<feature type="transmembrane region" description="Helical" evidence="6">
    <location>
        <begin position="133"/>
        <end position="150"/>
    </location>
</feature>
<reference evidence="7 8" key="1">
    <citation type="submission" date="2020-08" db="EMBL/GenBank/DDBJ databases">
        <title>Whole genome shotgun sequence of Actinocatenispora thailandica NBRC 105041.</title>
        <authorList>
            <person name="Komaki H."/>
            <person name="Tamura T."/>
        </authorList>
    </citation>
    <scope>NUCLEOTIDE SEQUENCE [LARGE SCALE GENOMIC DNA]</scope>
    <source>
        <strain evidence="7 8">NBRC 105041</strain>
    </source>
</reference>
<evidence type="ECO:0000313" key="8">
    <source>
        <dbReference type="Proteomes" id="UP000611640"/>
    </source>
</evidence>
<name>A0A7R7DVT0_9ACTN</name>
<evidence type="ECO:0000256" key="4">
    <source>
        <dbReference type="ARBA" id="ARBA00022989"/>
    </source>
</evidence>
<keyword evidence="3" id="KW-0133">Cell shape</keyword>
<organism evidence="7 8">
    <name type="scientific">Actinocatenispora thailandica</name>
    <dbReference type="NCBI Taxonomy" id="227318"/>
    <lineage>
        <taxon>Bacteria</taxon>
        <taxon>Bacillati</taxon>
        <taxon>Actinomycetota</taxon>
        <taxon>Actinomycetes</taxon>
        <taxon>Micromonosporales</taxon>
        <taxon>Micromonosporaceae</taxon>
        <taxon>Actinocatenispora</taxon>
    </lineage>
</organism>
<evidence type="ECO:0000256" key="3">
    <source>
        <dbReference type="ARBA" id="ARBA00022960"/>
    </source>
</evidence>
<proteinExistence type="predicted"/>
<dbReference type="Pfam" id="PF01098">
    <property type="entry name" value="FTSW_RODA_SPOVE"/>
    <property type="match status" value="1"/>
</dbReference>
<evidence type="ECO:0000313" key="7">
    <source>
        <dbReference type="EMBL" id="BCJ38800.1"/>
    </source>
</evidence>
<feature type="transmembrane region" description="Helical" evidence="6">
    <location>
        <begin position="262"/>
        <end position="279"/>
    </location>
</feature>